<proteinExistence type="inferred from homology"/>
<protein>
    <recommendedName>
        <fullName evidence="3 6">Genetic interactor of prohibitin 5, mitochondrial</fullName>
    </recommendedName>
</protein>
<evidence type="ECO:0000256" key="1">
    <source>
        <dbReference type="ARBA" id="ARBA00004173"/>
    </source>
</evidence>
<dbReference type="OrthoDB" id="4066262at2759"/>
<dbReference type="Proteomes" id="UP000054304">
    <property type="component" value="Unassembled WGS sequence"/>
</dbReference>
<dbReference type="AlphaFoldDB" id="A0A0C7NCB9"/>
<evidence type="ECO:0000313" key="7">
    <source>
        <dbReference type="EMBL" id="CEP63264.1"/>
    </source>
</evidence>
<reference evidence="7 8" key="1">
    <citation type="submission" date="2014-12" db="EMBL/GenBank/DDBJ databases">
        <authorList>
            <person name="Neuveglise Cecile"/>
        </authorList>
    </citation>
    <scope>NUCLEOTIDE SEQUENCE [LARGE SCALE GENOMIC DNA]</scope>
    <source>
        <strain evidence="7 8">CBS 12615</strain>
    </source>
</reference>
<comment type="function">
    <text evidence="5 6">Essential for respiratory growth and required for maintenance of mtDNA. Required for cell survival in the absence of prohibitins.</text>
</comment>
<dbReference type="RefSeq" id="XP_022629485.1">
    <property type="nucleotide sequence ID" value="XM_022771593.1"/>
</dbReference>
<keyword evidence="4 6" id="KW-0496">Mitochondrion</keyword>
<accession>A0A0C7NCB9</accession>
<dbReference type="GeneID" id="34686762"/>
<evidence type="ECO:0000256" key="2">
    <source>
        <dbReference type="ARBA" id="ARBA00008036"/>
    </source>
</evidence>
<dbReference type="InterPro" id="IPR031455">
    <property type="entry name" value="Gep5"/>
</dbReference>
<dbReference type="Pfam" id="PF17053">
    <property type="entry name" value="GEP5"/>
    <property type="match status" value="1"/>
</dbReference>
<dbReference type="HOGENOM" id="CLU_079415_0_0_1"/>
<gene>
    <name evidence="7" type="ORF">LALA0_S07e06172g</name>
</gene>
<evidence type="ECO:0000256" key="4">
    <source>
        <dbReference type="ARBA" id="ARBA00023128"/>
    </source>
</evidence>
<comment type="subcellular location">
    <subcellularLocation>
        <location evidence="1 6">Mitochondrion</location>
    </subcellularLocation>
</comment>
<evidence type="ECO:0000313" key="8">
    <source>
        <dbReference type="Proteomes" id="UP000054304"/>
    </source>
</evidence>
<dbReference type="GO" id="GO:0097745">
    <property type="term" value="P:mitochondrial tRNA 5'-end processing"/>
    <property type="evidence" value="ECO:0007669"/>
    <property type="project" value="EnsemblFungi"/>
</dbReference>
<evidence type="ECO:0000256" key="5">
    <source>
        <dbReference type="ARBA" id="ARBA00025061"/>
    </source>
</evidence>
<organism evidence="7 8">
    <name type="scientific">Lachancea lanzarotensis</name>
    <dbReference type="NCBI Taxonomy" id="1245769"/>
    <lineage>
        <taxon>Eukaryota</taxon>
        <taxon>Fungi</taxon>
        <taxon>Dikarya</taxon>
        <taxon>Ascomycota</taxon>
        <taxon>Saccharomycotina</taxon>
        <taxon>Saccharomycetes</taxon>
        <taxon>Saccharomycetales</taxon>
        <taxon>Saccharomycetaceae</taxon>
        <taxon>Lachancea</taxon>
    </lineage>
</organism>
<dbReference type="GO" id="GO:0099617">
    <property type="term" value="C:matrix side of mitochondrial inner membrane"/>
    <property type="evidence" value="ECO:0007669"/>
    <property type="project" value="EnsemblFungi"/>
</dbReference>
<evidence type="ECO:0000256" key="3">
    <source>
        <dbReference type="ARBA" id="ARBA00018341"/>
    </source>
</evidence>
<dbReference type="EMBL" id="LN736366">
    <property type="protein sequence ID" value="CEP63264.1"/>
    <property type="molecule type" value="Genomic_DNA"/>
</dbReference>
<keyword evidence="8" id="KW-1185">Reference proteome</keyword>
<evidence type="ECO:0000256" key="6">
    <source>
        <dbReference type="RuleBase" id="RU363007"/>
    </source>
</evidence>
<comment type="similarity">
    <text evidence="2 6">Belongs to the GEP5 family.</text>
</comment>
<sequence length="275" mass="32107">MVKSCLEVLESLPIDVRTIGLLAGKLRSSTRSQELTSLLQRYELTKETKTLENIIHFTYFRCENNPLPPHLCLFRKHYVELRNHWPHERHRSILSMENPKSQSLRFLWTNDNPRALTAMRYELHRWGSSQTAEEQHESSLPELQRSVLFHEIFQHYMFLKKNPNLCKNRKSVAIPIVEIPMKPLGQTIPDSRIRNMFKRRVAHVWNVLALENPALSPSQEALLTEIVNDPLPSAAVANRRSLQRMYRRACKGAYVIRPHPDLGLEILESPLVKRL</sequence>
<name>A0A0C7NCB9_9SACH</name>